<name>A0A6M3JJL8_9ZZZZ</name>
<evidence type="ECO:0000313" key="1">
    <source>
        <dbReference type="EMBL" id="QJA69252.1"/>
    </source>
</evidence>
<proteinExistence type="predicted"/>
<dbReference type="AlphaFoldDB" id="A0A6M3JJL8"/>
<accession>A0A6M3JJL8</accession>
<organism evidence="1">
    <name type="scientific">viral metagenome</name>
    <dbReference type="NCBI Taxonomy" id="1070528"/>
    <lineage>
        <taxon>unclassified sequences</taxon>
        <taxon>metagenomes</taxon>
        <taxon>organismal metagenomes</taxon>
    </lineage>
</organism>
<reference evidence="1" key="1">
    <citation type="submission" date="2020-03" db="EMBL/GenBank/DDBJ databases">
        <title>The deep terrestrial virosphere.</title>
        <authorList>
            <person name="Holmfeldt K."/>
            <person name="Nilsson E."/>
            <person name="Simone D."/>
            <person name="Lopez-Fernandez M."/>
            <person name="Wu X."/>
            <person name="de Brujin I."/>
            <person name="Lundin D."/>
            <person name="Andersson A."/>
            <person name="Bertilsson S."/>
            <person name="Dopson M."/>
        </authorList>
    </citation>
    <scope>NUCLEOTIDE SEQUENCE</scope>
    <source>
        <strain evidence="1">MM415A04849</strain>
    </source>
</reference>
<gene>
    <name evidence="1" type="ORF">MM415A04849_0002</name>
</gene>
<sequence length="180" mass="21380">MKSDEVTEEGMENWTPEYIINLIDRNNLDTDTVDITNFLTKEGHIRYLDAISSAFARISLIPDRFEKDHLYLIAQDDYEAIKVGLTKTPKDRLTALQTGNPRKLHFLYYYDPIERDLDMEPFESNRTPNRHESHALSWFCGNMGNKMMGEWFHPDERAFRMMIREGIHILRWYHGRQNPI</sequence>
<dbReference type="EMBL" id="MT141690">
    <property type="protein sequence ID" value="QJA69252.1"/>
    <property type="molecule type" value="Genomic_DNA"/>
</dbReference>
<protein>
    <submittedName>
        <fullName evidence="1">Uncharacterized protein</fullName>
    </submittedName>
</protein>